<reference evidence="3" key="1">
    <citation type="submission" date="2021-03" db="EMBL/GenBank/DDBJ databases">
        <authorList>
            <person name="Peeters C."/>
        </authorList>
    </citation>
    <scope>NUCLEOTIDE SEQUENCE</scope>
    <source>
        <strain evidence="3">LMG 31506</strain>
    </source>
</reference>
<evidence type="ECO:0000256" key="1">
    <source>
        <dbReference type="SAM" id="SignalP"/>
    </source>
</evidence>
<dbReference type="PROSITE" id="PS51257">
    <property type="entry name" value="PROKAR_LIPOPROTEIN"/>
    <property type="match status" value="1"/>
</dbReference>
<evidence type="ECO:0000313" key="3">
    <source>
        <dbReference type="EMBL" id="CAG2152446.1"/>
    </source>
</evidence>
<dbReference type="InterPro" id="IPR025510">
    <property type="entry name" value="DUF4397"/>
</dbReference>
<feature type="domain" description="DUF4397" evidence="2">
    <location>
        <begin position="42"/>
        <end position="158"/>
    </location>
</feature>
<sequence>MFRSRKTSLILGLAIAAAAVLSACGGGGDDGIAARVGLSKPTVRVIHAIPGGPNVDVLQNGAKTNLLNEPYKFVSTYRTVDEGNQLFAFDVAGTSTELGHATVNTHTGHKYTVVAMPGSDTAADVIQIDDPFEVGLFSDKARVRALNASFNAQNVDIYVTIPAVDLNSVTPTFSAVAFKSAVPASGSDSINLNGGTYRLRITTAGSKTVIFDSGTLTLANNADWLITTIPVDGIKATLPNRIKVLVARGDDESQAGLELVNQPSQ</sequence>
<feature type="chain" id="PRO_5037689111" description="DUF4397 domain-containing protein" evidence="1">
    <location>
        <begin position="24"/>
        <end position="265"/>
    </location>
</feature>
<dbReference type="AlphaFoldDB" id="A0A916IWH2"/>
<comment type="caution">
    <text evidence="3">The sequence shown here is derived from an EMBL/GenBank/DDBJ whole genome shotgun (WGS) entry which is preliminary data.</text>
</comment>
<dbReference type="RefSeq" id="WP_211949507.1">
    <property type="nucleotide sequence ID" value="NZ_CAJPUY010000018.1"/>
</dbReference>
<dbReference type="EMBL" id="CAJPUY010000018">
    <property type="protein sequence ID" value="CAG2152446.1"/>
    <property type="molecule type" value="Genomic_DNA"/>
</dbReference>
<keyword evidence="4" id="KW-1185">Reference proteome</keyword>
<evidence type="ECO:0000313" key="4">
    <source>
        <dbReference type="Proteomes" id="UP000672934"/>
    </source>
</evidence>
<accession>A0A916IWH2</accession>
<feature type="signal peptide" evidence="1">
    <location>
        <begin position="1"/>
        <end position="23"/>
    </location>
</feature>
<name>A0A916IWH2_9BURK</name>
<organism evidence="3 4">
    <name type="scientific">Cupriavidus yeoncheonensis</name>
    <dbReference type="NCBI Taxonomy" id="1462994"/>
    <lineage>
        <taxon>Bacteria</taxon>
        <taxon>Pseudomonadati</taxon>
        <taxon>Pseudomonadota</taxon>
        <taxon>Betaproteobacteria</taxon>
        <taxon>Burkholderiales</taxon>
        <taxon>Burkholderiaceae</taxon>
        <taxon>Cupriavidus</taxon>
    </lineage>
</organism>
<evidence type="ECO:0000259" key="2">
    <source>
        <dbReference type="Pfam" id="PF14344"/>
    </source>
</evidence>
<proteinExistence type="predicted"/>
<gene>
    <name evidence="3" type="ORF">LMG31506_04618</name>
</gene>
<dbReference type="Pfam" id="PF14344">
    <property type="entry name" value="DUF4397"/>
    <property type="match status" value="1"/>
</dbReference>
<dbReference type="Proteomes" id="UP000672934">
    <property type="component" value="Unassembled WGS sequence"/>
</dbReference>
<protein>
    <recommendedName>
        <fullName evidence="2">DUF4397 domain-containing protein</fullName>
    </recommendedName>
</protein>
<keyword evidence="1" id="KW-0732">Signal</keyword>